<dbReference type="InterPro" id="IPR011991">
    <property type="entry name" value="ArsR-like_HTH"/>
</dbReference>
<dbReference type="EMBL" id="NXGE01000001">
    <property type="protein sequence ID" value="PRM96019.1"/>
    <property type="molecule type" value="Genomic_DNA"/>
</dbReference>
<dbReference type="PIRSF" id="PIRSF038925">
    <property type="entry name" value="AMP-prot_trans"/>
    <property type="match status" value="1"/>
</dbReference>
<dbReference type="InterPro" id="IPR036390">
    <property type="entry name" value="WH_DNA-bd_sf"/>
</dbReference>
<dbReference type="PANTHER" id="PTHR13504">
    <property type="entry name" value="FIDO DOMAIN-CONTAINING PROTEIN DDB_G0283145"/>
    <property type="match status" value="1"/>
</dbReference>
<dbReference type="GO" id="GO:0006355">
    <property type="term" value="P:regulation of DNA-templated transcription"/>
    <property type="evidence" value="ECO:0007669"/>
    <property type="project" value="UniProtKB-ARBA"/>
</dbReference>
<dbReference type="CDD" id="cd00090">
    <property type="entry name" value="HTH_ARSR"/>
    <property type="match status" value="1"/>
</dbReference>
<dbReference type="InterPro" id="IPR003812">
    <property type="entry name" value="Fido"/>
</dbReference>
<feature type="domain" description="Fido" evidence="4">
    <location>
        <begin position="109"/>
        <end position="253"/>
    </location>
</feature>
<dbReference type="Gene3D" id="1.10.3290.10">
    <property type="entry name" value="Fido-like domain"/>
    <property type="match status" value="1"/>
</dbReference>
<dbReference type="SUPFAM" id="SSF140931">
    <property type="entry name" value="Fic-like"/>
    <property type="match status" value="1"/>
</dbReference>
<name>A0A2S9TB37_9BACT</name>
<evidence type="ECO:0000313" key="6">
    <source>
        <dbReference type="Proteomes" id="UP000238281"/>
    </source>
</evidence>
<dbReference type="PROSITE" id="PS51459">
    <property type="entry name" value="FIDO"/>
    <property type="match status" value="1"/>
</dbReference>
<organism evidence="5 6">
    <name type="scientific">Aliarcobacter cryaerophilus</name>
    <dbReference type="NCBI Taxonomy" id="28198"/>
    <lineage>
        <taxon>Bacteria</taxon>
        <taxon>Pseudomonadati</taxon>
        <taxon>Campylobacterota</taxon>
        <taxon>Epsilonproteobacteria</taxon>
        <taxon>Campylobacterales</taxon>
        <taxon>Arcobacteraceae</taxon>
        <taxon>Aliarcobacter</taxon>
    </lineage>
</organism>
<dbReference type="InterPro" id="IPR048770">
    <property type="entry name" value="SoFic-like_C"/>
</dbReference>
<dbReference type="AlphaFoldDB" id="A0A2S9TB37"/>
<evidence type="ECO:0000259" key="4">
    <source>
        <dbReference type="PROSITE" id="PS51459"/>
    </source>
</evidence>
<dbReference type="GO" id="GO:0005524">
    <property type="term" value="F:ATP binding"/>
    <property type="evidence" value="ECO:0007669"/>
    <property type="project" value="UniProtKB-KW"/>
</dbReference>
<keyword evidence="1" id="KW-0067">ATP-binding</keyword>
<feature type="binding site" evidence="3">
    <location>
        <begin position="193"/>
        <end position="200"/>
    </location>
    <ligand>
        <name>ATP</name>
        <dbReference type="ChEBI" id="CHEBI:30616"/>
    </ligand>
</feature>
<dbReference type="InterPro" id="IPR040198">
    <property type="entry name" value="Fido_containing"/>
</dbReference>
<comment type="caution">
    <text evidence="5">The sequence shown here is derived from an EMBL/GenBank/DDBJ whole genome shotgun (WGS) entry which is preliminary data.</text>
</comment>
<protein>
    <submittedName>
        <fullName evidence="5">Addiction module protein</fullName>
    </submittedName>
</protein>
<sequence>MSEFIPNNLPLDIDIETKAILKKSILANKALAKLNGVAKIIPNQAILINSLILQEAKDSSEIENIITTHDELYQSNLDISNISHATKEVQSYSRALLKGFDLVKDNSLLLTRHIVDIQQELEGNVAGIRKQAGTVLKNQATGEVIHTPPQEESTIRKLLDNLEQYINTNDGIDPLIKMAIIHYQFETIHPFYDGNGRTGRIINILYLVLNELLDLPILYLSSYIIKHKADYYRLLQEVRTKGSWEEWIIYILEGIEQTATKQVQLINDIKELMDNTKQKLKSELPKIYSKDLLEVLFIHPYTKIDMLVDNLGMTRQTASKHLKELETIGLLEEKKIKNSKFYINKELFTMLQKAI</sequence>
<reference evidence="5 6" key="1">
    <citation type="submission" date="2017-09" db="EMBL/GenBank/DDBJ databases">
        <title>Reassesment of A. cryaerophilus.</title>
        <authorList>
            <person name="Perez-Cataluna A."/>
            <person name="Collado L."/>
            <person name="Salgado O."/>
            <person name="Lefinanco V."/>
            <person name="Figueras M.J."/>
        </authorList>
    </citation>
    <scope>NUCLEOTIDE SEQUENCE [LARGE SCALE GENOMIC DNA]</scope>
    <source>
        <strain evidence="5 6">LMG 10210</strain>
    </source>
</reference>
<proteinExistence type="predicted"/>
<gene>
    <name evidence="5" type="ORF">CJ673_03835</name>
</gene>
<dbReference type="RefSeq" id="WP_105914951.1">
    <property type="nucleotide sequence ID" value="NZ_NXGE01000001.1"/>
</dbReference>
<dbReference type="Proteomes" id="UP000238281">
    <property type="component" value="Unassembled WGS sequence"/>
</dbReference>
<accession>A0A2S9TB37</accession>
<feature type="binding site" evidence="3">
    <location>
        <begin position="231"/>
        <end position="232"/>
    </location>
    <ligand>
        <name>ATP</name>
        <dbReference type="ChEBI" id="CHEBI:30616"/>
    </ligand>
</feature>
<evidence type="ECO:0000256" key="1">
    <source>
        <dbReference type="PIRSR" id="PIRSR038925-1"/>
    </source>
</evidence>
<feature type="binding site" evidence="1">
    <location>
        <position position="231"/>
    </location>
    <ligand>
        <name>ATP</name>
        <dbReference type="ChEBI" id="CHEBI:30616"/>
    </ligand>
</feature>
<dbReference type="Pfam" id="PF21248">
    <property type="entry name" value="SoFic-like_C"/>
    <property type="match status" value="1"/>
</dbReference>
<evidence type="ECO:0000256" key="3">
    <source>
        <dbReference type="PIRSR" id="PIRSR640198-2"/>
    </source>
</evidence>
<dbReference type="Gene3D" id="1.10.10.10">
    <property type="entry name" value="Winged helix-like DNA-binding domain superfamily/Winged helix DNA-binding domain"/>
    <property type="match status" value="1"/>
</dbReference>
<keyword evidence="1" id="KW-0547">Nucleotide-binding</keyword>
<dbReference type="PANTHER" id="PTHR13504:SF35">
    <property type="entry name" value="PROTEIN ADENYLYLTRANSFERASE SOFIC"/>
    <property type="match status" value="1"/>
</dbReference>
<feature type="active site" evidence="2">
    <location>
        <position position="189"/>
    </location>
</feature>
<dbReference type="InterPro" id="IPR026287">
    <property type="entry name" value="SoFic-like"/>
</dbReference>
<evidence type="ECO:0000313" key="5">
    <source>
        <dbReference type="EMBL" id="PRM96019.1"/>
    </source>
</evidence>
<dbReference type="Pfam" id="PF02661">
    <property type="entry name" value="Fic"/>
    <property type="match status" value="1"/>
</dbReference>
<dbReference type="InterPro" id="IPR036388">
    <property type="entry name" value="WH-like_DNA-bd_sf"/>
</dbReference>
<feature type="binding site" evidence="1">
    <location>
        <begin position="194"/>
        <end position="200"/>
    </location>
    <ligand>
        <name>ATP</name>
        <dbReference type="ChEBI" id="CHEBI:30616"/>
    </ligand>
</feature>
<dbReference type="SUPFAM" id="SSF46785">
    <property type="entry name" value="Winged helix' DNA-binding domain"/>
    <property type="match status" value="1"/>
</dbReference>
<dbReference type="InterPro" id="IPR036597">
    <property type="entry name" value="Fido-like_dom_sf"/>
</dbReference>
<dbReference type="Pfam" id="PF13784">
    <property type="entry name" value="Fic_N"/>
    <property type="match status" value="1"/>
</dbReference>
<dbReference type="InterPro" id="IPR025758">
    <property type="entry name" value="Fic/DOC_N"/>
</dbReference>
<feature type="binding site" evidence="1">
    <location>
        <position position="189"/>
    </location>
    <ligand>
        <name>ATP</name>
        <dbReference type="ChEBI" id="CHEBI:30616"/>
    </ligand>
</feature>
<feature type="binding site" evidence="1">
    <location>
        <position position="63"/>
    </location>
    <ligand>
        <name>ATP</name>
        <dbReference type="ChEBI" id="CHEBI:30616"/>
    </ligand>
</feature>
<evidence type="ECO:0000256" key="2">
    <source>
        <dbReference type="PIRSR" id="PIRSR640198-1"/>
    </source>
</evidence>